<keyword evidence="6 11" id="KW-0812">Transmembrane</keyword>
<dbReference type="InterPro" id="IPR044878">
    <property type="entry name" value="UbiA_sf"/>
</dbReference>
<feature type="transmembrane region" description="Helical" evidence="11">
    <location>
        <begin position="263"/>
        <end position="284"/>
    </location>
</feature>
<keyword evidence="11" id="KW-1003">Cell membrane</keyword>
<feature type="transmembrane region" description="Helical" evidence="11">
    <location>
        <begin position="110"/>
        <end position="127"/>
    </location>
</feature>
<feature type="transmembrane region" description="Helical" evidence="11">
    <location>
        <begin position="233"/>
        <end position="251"/>
    </location>
</feature>
<evidence type="ECO:0000256" key="6">
    <source>
        <dbReference type="ARBA" id="ARBA00022692"/>
    </source>
</evidence>
<dbReference type="InterPro" id="IPR000537">
    <property type="entry name" value="UbiA_prenyltransferase"/>
</dbReference>
<evidence type="ECO:0000256" key="8">
    <source>
        <dbReference type="ARBA" id="ARBA00023133"/>
    </source>
</evidence>
<feature type="transmembrane region" description="Helical" evidence="11">
    <location>
        <begin position="134"/>
        <end position="153"/>
    </location>
</feature>
<comment type="miscellaneous">
    <text evidence="11">Carbon 2 of the heme B porphyrin ring is defined according to the Fischer nomenclature.</text>
</comment>
<dbReference type="PANTHER" id="PTHR43448">
    <property type="entry name" value="PROTOHEME IX FARNESYLTRANSFERASE, MITOCHONDRIAL"/>
    <property type="match status" value="1"/>
</dbReference>
<evidence type="ECO:0000313" key="12">
    <source>
        <dbReference type="EMBL" id="ADC65491.1"/>
    </source>
</evidence>
<evidence type="ECO:0000256" key="3">
    <source>
        <dbReference type="ARBA" id="ARBA00004919"/>
    </source>
</evidence>
<dbReference type="Gene3D" id="1.10.357.140">
    <property type="entry name" value="UbiA prenyltransferase"/>
    <property type="match status" value="1"/>
</dbReference>
<comment type="function">
    <text evidence="1 11">Converts heme B (protoheme IX) to heme O by substitution of the vinyl group on carbon 2 of heme B porphyrin ring with a hydroxyethyl farnesyl side group.</text>
</comment>
<organism evidence="12 13">
    <name type="scientific">Ferroglobus placidus (strain DSM 10642 / AEDII12DO)</name>
    <dbReference type="NCBI Taxonomy" id="589924"/>
    <lineage>
        <taxon>Archaea</taxon>
        <taxon>Methanobacteriati</taxon>
        <taxon>Methanobacteriota</taxon>
        <taxon>Archaeoglobi</taxon>
        <taxon>Archaeoglobales</taxon>
        <taxon>Archaeoglobaceae</taxon>
        <taxon>Ferroglobus</taxon>
    </lineage>
</organism>
<feature type="transmembrane region" description="Helical" evidence="11">
    <location>
        <begin position="207"/>
        <end position="227"/>
    </location>
</feature>
<evidence type="ECO:0000256" key="11">
    <source>
        <dbReference type="HAMAP-Rule" id="MF_00154"/>
    </source>
</evidence>
<evidence type="ECO:0000256" key="1">
    <source>
        <dbReference type="ARBA" id="ARBA00004019"/>
    </source>
</evidence>
<feature type="transmembrane region" description="Helical" evidence="11">
    <location>
        <begin position="41"/>
        <end position="63"/>
    </location>
</feature>
<dbReference type="eggNOG" id="arCOG00479">
    <property type="taxonomic scope" value="Archaea"/>
</dbReference>
<dbReference type="EMBL" id="CP001899">
    <property type="protein sequence ID" value="ADC65491.1"/>
    <property type="molecule type" value="Genomic_DNA"/>
</dbReference>
<gene>
    <name evidence="11" type="primary">ctaB</name>
    <name evidence="12" type="ordered locus">Ferp_1339</name>
</gene>
<dbReference type="HAMAP" id="MF_00154">
    <property type="entry name" value="CyoE_CtaB"/>
    <property type="match status" value="1"/>
</dbReference>
<comment type="catalytic activity">
    <reaction evidence="10 11">
        <text>heme b + (2E,6E)-farnesyl diphosphate + H2O = Fe(II)-heme o + diphosphate</text>
        <dbReference type="Rhea" id="RHEA:28070"/>
        <dbReference type="ChEBI" id="CHEBI:15377"/>
        <dbReference type="ChEBI" id="CHEBI:33019"/>
        <dbReference type="ChEBI" id="CHEBI:60344"/>
        <dbReference type="ChEBI" id="CHEBI:60530"/>
        <dbReference type="ChEBI" id="CHEBI:175763"/>
        <dbReference type="EC" id="2.5.1.141"/>
    </reaction>
</comment>
<comment type="similarity">
    <text evidence="4">In the C-terminal section; belongs to the UbiA prenyltransferase family. Protoheme IX farnesyltransferase subfamily.</text>
</comment>
<dbReference type="PANTHER" id="PTHR43448:SF2">
    <property type="entry name" value="PROTOHEME IX FARNESYLTRANSFERASE, MITOCHONDRIAL"/>
    <property type="match status" value="1"/>
</dbReference>
<protein>
    <recommendedName>
        <fullName evidence="11">Protoheme IX farnesyltransferase</fullName>
        <ecNumber evidence="11">2.5.1.141</ecNumber>
    </recommendedName>
    <alternativeName>
        <fullName evidence="11">Heme B farnesyltransferase</fullName>
    </alternativeName>
    <alternativeName>
        <fullName evidence="11">Heme O synthase</fullName>
    </alternativeName>
</protein>
<reference evidence="12 13" key="2">
    <citation type="journal article" date="2011" name="Stand. Genomic Sci.">
        <title>Complete genome sequence of Ferroglobus placidus AEDII12DO.</title>
        <authorList>
            <person name="Anderson I."/>
            <person name="Risso C."/>
            <person name="Holmes D."/>
            <person name="Lucas S."/>
            <person name="Copeland A."/>
            <person name="Lapidus A."/>
            <person name="Cheng J.F."/>
            <person name="Bruce D."/>
            <person name="Goodwin L."/>
            <person name="Pitluck S."/>
            <person name="Saunders E."/>
            <person name="Brettin T."/>
            <person name="Detter J.C."/>
            <person name="Han C."/>
            <person name="Tapia R."/>
            <person name="Larimer F."/>
            <person name="Land M."/>
            <person name="Hauser L."/>
            <person name="Woyke T."/>
            <person name="Lovley D."/>
            <person name="Kyrpides N."/>
            <person name="Ivanova N."/>
        </authorList>
    </citation>
    <scope>NUCLEOTIDE SEQUENCE [LARGE SCALE GENOMIC DNA]</scope>
    <source>
        <strain evidence="13">DSM 10642 / AEDII12DO</strain>
    </source>
</reference>
<evidence type="ECO:0000313" key="13">
    <source>
        <dbReference type="Proteomes" id="UP000002613"/>
    </source>
</evidence>
<dbReference type="GO" id="GO:0008495">
    <property type="term" value="F:protoheme IX farnesyltransferase activity"/>
    <property type="evidence" value="ECO:0007669"/>
    <property type="project" value="UniProtKB-UniRule"/>
</dbReference>
<dbReference type="RefSeq" id="WP_012965834.1">
    <property type="nucleotide sequence ID" value="NC_013849.1"/>
</dbReference>
<name>D3RYC8_FERPA</name>
<keyword evidence="9 11" id="KW-0472">Membrane</keyword>
<dbReference type="EC" id="2.5.1.141" evidence="11"/>
<evidence type="ECO:0000256" key="5">
    <source>
        <dbReference type="ARBA" id="ARBA00022679"/>
    </source>
</evidence>
<evidence type="ECO:0000256" key="7">
    <source>
        <dbReference type="ARBA" id="ARBA00022989"/>
    </source>
</evidence>
<dbReference type="AlphaFoldDB" id="D3RYC8"/>
<evidence type="ECO:0000256" key="10">
    <source>
        <dbReference type="ARBA" id="ARBA00047690"/>
    </source>
</evidence>
<dbReference type="GO" id="GO:0048034">
    <property type="term" value="P:heme O biosynthetic process"/>
    <property type="evidence" value="ECO:0007669"/>
    <property type="project" value="UniProtKB-UniRule"/>
</dbReference>
<dbReference type="STRING" id="589924.Ferp_1339"/>
<dbReference type="InterPro" id="IPR006369">
    <property type="entry name" value="Protohaem_IX_farnesylTrfase"/>
</dbReference>
<dbReference type="GO" id="GO:0005886">
    <property type="term" value="C:plasma membrane"/>
    <property type="evidence" value="ECO:0007669"/>
    <property type="project" value="UniProtKB-SubCell"/>
</dbReference>
<dbReference type="Pfam" id="PF01040">
    <property type="entry name" value="UbiA"/>
    <property type="match status" value="1"/>
</dbReference>
<dbReference type="HOGENOM" id="CLU_029631_0_1_2"/>
<evidence type="ECO:0000256" key="9">
    <source>
        <dbReference type="ARBA" id="ARBA00023136"/>
    </source>
</evidence>
<keyword evidence="8 11" id="KW-0350">Heme biosynthesis</keyword>
<sequence length="285" mass="31358">MVTTSSKLLNYFLLTKPKLTALLLLTALVEALSVYNGSAGVLLALTLSVLLSCSGVNAITAYLDRDIDAVMSRTKHRPLPKKAVKEKNALIFGTLLLFAGLALASLINTYVLFWGIVGAAFVLSYNYKLKRLTPYNILIASPGGAAPLLGAYSAMSNELISLQSFLLAMLIVFWTPVHIWSLAAFYRDDYKKAGVPMLPVVKDRKKVVNAIAVFTSLYVLTTFAVFSTLSDDAFSLAIVALLNYPLIKLLLKLSDIRAHYKLFKLSNPHLGVVFILYLFLSIGWW</sequence>
<evidence type="ECO:0000256" key="2">
    <source>
        <dbReference type="ARBA" id="ARBA00004651"/>
    </source>
</evidence>
<dbReference type="Proteomes" id="UP000002613">
    <property type="component" value="Chromosome"/>
</dbReference>
<dbReference type="CDD" id="cd13957">
    <property type="entry name" value="PT_UbiA_Cox10"/>
    <property type="match status" value="1"/>
</dbReference>
<dbReference type="PaxDb" id="589924-Ferp_1339"/>
<reference evidence="13" key="1">
    <citation type="submission" date="2010-02" db="EMBL/GenBank/DDBJ databases">
        <title>Complete sequence of Ferroglobus placidus DSM 10642.</title>
        <authorList>
            <consortium name="US DOE Joint Genome Institute"/>
            <person name="Lucas S."/>
            <person name="Copeland A."/>
            <person name="Lapidus A."/>
            <person name="Cheng J.-F."/>
            <person name="Bruce D."/>
            <person name="Goodwin L."/>
            <person name="Pitluck S."/>
            <person name="Saunders E."/>
            <person name="Brettin T."/>
            <person name="Detter J.C."/>
            <person name="Han C."/>
            <person name="Tapia R."/>
            <person name="Larimer F."/>
            <person name="Land M."/>
            <person name="Hauser L."/>
            <person name="Kyrpides N."/>
            <person name="Ivanova N."/>
            <person name="Holmes D."/>
            <person name="Lovley D."/>
            <person name="Kyrpides N."/>
            <person name="Anderson I.J."/>
            <person name="Woyke T."/>
        </authorList>
    </citation>
    <scope>NUCLEOTIDE SEQUENCE [LARGE SCALE GENOMIC DNA]</scope>
    <source>
        <strain evidence="13">DSM 10642 / AEDII12DO</strain>
    </source>
</reference>
<keyword evidence="7 11" id="KW-1133">Transmembrane helix</keyword>
<feature type="transmembrane region" description="Helical" evidence="11">
    <location>
        <begin position="84"/>
        <end position="104"/>
    </location>
</feature>
<evidence type="ECO:0000256" key="4">
    <source>
        <dbReference type="ARBA" id="ARBA00010223"/>
    </source>
</evidence>
<accession>D3RYC8</accession>
<feature type="transmembrane region" description="Helical" evidence="11">
    <location>
        <begin position="165"/>
        <end position="186"/>
    </location>
</feature>
<comment type="pathway">
    <text evidence="3 11">Porphyrin-containing compound metabolism; heme O biosynthesis; heme O from protoheme: step 1/1.</text>
</comment>
<dbReference type="UniPathway" id="UPA00834">
    <property type="reaction ID" value="UER00712"/>
</dbReference>
<proteinExistence type="inferred from homology"/>
<dbReference type="KEGG" id="fpl:Ferp_1339"/>
<keyword evidence="5 11" id="KW-0808">Transferase</keyword>
<keyword evidence="13" id="KW-1185">Reference proteome</keyword>
<comment type="subcellular location">
    <subcellularLocation>
        <location evidence="2 11">Cell membrane</location>
        <topology evidence="2 11">Multi-pass membrane protein</topology>
    </subcellularLocation>
</comment>
<comment type="similarity">
    <text evidence="11">Belongs to the UbiA prenyltransferase family. Protoheme IX farnesyltransferase subfamily.</text>
</comment>
<dbReference type="OrthoDB" id="131615at2157"/>
<dbReference type="GeneID" id="8778855"/>